<evidence type="ECO:0000313" key="2">
    <source>
        <dbReference type="Proteomes" id="UP000565468"/>
    </source>
</evidence>
<dbReference type="InterPro" id="IPR006059">
    <property type="entry name" value="SBP"/>
</dbReference>
<evidence type="ECO:0000313" key="1">
    <source>
        <dbReference type="EMBL" id="NMO94623.1"/>
    </source>
</evidence>
<dbReference type="InterPro" id="IPR050490">
    <property type="entry name" value="Bact_solute-bd_prot1"/>
</dbReference>
<name>A0A848M488_PAELE</name>
<reference evidence="1 2" key="1">
    <citation type="submission" date="2020-04" db="EMBL/GenBank/DDBJ databases">
        <title>Paenibacillus algicola sp. nov., a novel marine bacterium producing alginate lyase.</title>
        <authorList>
            <person name="Huang H."/>
        </authorList>
    </citation>
    <scope>NUCLEOTIDE SEQUENCE [LARGE SCALE GENOMIC DNA]</scope>
    <source>
        <strain evidence="1 2">L7-75</strain>
    </source>
</reference>
<dbReference type="AlphaFoldDB" id="A0A848M488"/>
<dbReference type="EMBL" id="JABBPN010000002">
    <property type="protein sequence ID" value="NMO94623.1"/>
    <property type="molecule type" value="Genomic_DNA"/>
</dbReference>
<gene>
    <name evidence="1" type="ORF">HII30_02320</name>
</gene>
<dbReference type="SUPFAM" id="SSF53850">
    <property type="entry name" value="Periplasmic binding protein-like II"/>
    <property type="match status" value="1"/>
</dbReference>
<keyword evidence="2" id="KW-1185">Reference proteome</keyword>
<dbReference type="PANTHER" id="PTHR43649">
    <property type="entry name" value="ARABINOSE-BINDING PROTEIN-RELATED"/>
    <property type="match status" value="1"/>
</dbReference>
<dbReference type="Gene3D" id="2.60.120.260">
    <property type="entry name" value="Galactose-binding domain-like"/>
    <property type="match status" value="2"/>
</dbReference>
<accession>A0A848M488</accession>
<organism evidence="1 2">
    <name type="scientific">Paenibacillus lemnae</name>
    <dbReference type="NCBI Taxonomy" id="1330551"/>
    <lineage>
        <taxon>Bacteria</taxon>
        <taxon>Bacillati</taxon>
        <taxon>Bacillota</taxon>
        <taxon>Bacilli</taxon>
        <taxon>Bacillales</taxon>
        <taxon>Paenibacillaceae</taxon>
        <taxon>Paenibacillus</taxon>
    </lineage>
</organism>
<dbReference type="Pfam" id="PF01547">
    <property type="entry name" value="SBP_bac_1"/>
    <property type="match status" value="1"/>
</dbReference>
<comment type="caution">
    <text evidence="1">The sequence shown here is derived from an EMBL/GenBank/DDBJ whole genome shotgun (WGS) entry which is preliminary data.</text>
</comment>
<dbReference type="Gene3D" id="3.40.190.10">
    <property type="entry name" value="Periplasmic binding protein-like II"/>
    <property type="match status" value="1"/>
</dbReference>
<proteinExistence type="predicted"/>
<dbReference type="PANTHER" id="PTHR43649:SF27">
    <property type="entry name" value="EXTRACELLULAR SOLUTE-BINDING PROTEIN FAMILY 1"/>
    <property type="match status" value="1"/>
</dbReference>
<dbReference type="Proteomes" id="UP000565468">
    <property type="component" value="Unassembled WGS sequence"/>
</dbReference>
<dbReference type="RefSeq" id="WP_169503329.1">
    <property type="nucleotide sequence ID" value="NZ_JABBPN010000002.1"/>
</dbReference>
<sequence>MLHYISHRTCRRRNNYRILSSMLLFTVLLSGCTGPDSTPALSFSADVIRTDWEQELTKVKRQTFEPYYMQRLSEWKASGAGNGSETIEIPAADVARSSKGAGYSIGSYGGRDDVLIWNNESSHWLEYEIQVDSPGLYELSMTYHSFQNSDTETQNYRPSVMAVQLNGEFPFREARAVSFPKRFRDQLPLKQDQYGDDIRPRPEEITGWMEMPFQDSEGAYTDPLLWYLEQGTHKIRLQSFDSIVMDSIQLKPPTELESYEQVRNAYPSNNSGSTEVITIEAELMDSKNDVSLQMAVDHDSLVTPKSKGKQIFNAVGGTRWEQGGEEITWSFDVPASGLYNIAVRALQGYQSNKRVFRTISVDGKVPFQELSAYPFAYSSAWQGVELAGPDGQPYEIYLESGKHTISMTATYAPFNPVLKDLQEALDVLNQLSRDLHALTGGEEDTNRTWDIENQFPEFPKRISLVSKHLQIMEGDLIAVNGKEDNHSQSIRASIRDLEDMLEFPNDIPYKRDRVAAVQQKLSSIQQPLTQAPLMLDKMYVVPVGSKAPRMTANFWERSTNGAEQFALSFDPRDQLTAGDEKVVNVWMNYGRDYVNVMQDLADQYFTPETGIPVRVDLLPQEDLLVMANAAGKVPDIAIGLTEGRPVEMAIRGAALDLSQYPDFDQVASQFAPGALLPYYYDGEYYALPETQKFNVLFYRKDILAELGLSVPDTWDDVMEMLPTLQQNGYDFNIPQDYLTFIYQNGAEFYNKDGMTTALDSPEGFKAFKQYTDFYSLYGVEKQVPSFYQHFRDGRMPIGLGDFNMFLQLSVAAPELSGWWGIAPLPGIEQEDGTIARWSGGGQQAAMIFKKSKNQDEAWKFMQWWMSAATQERFGSDLEGFYGITFRWNTANIEAFSRLPWQTEELNVFLEQWRWYKDMAHIPGSYLVPRELNNAWNRTVLDGQNYRSSLEEAVLNINREFRRKAIEFDYIDEDGKVLRTYSPPIIDTPWEGADKYAK</sequence>
<protein>
    <submittedName>
        <fullName evidence="1">Extracellular solute-binding protein</fullName>
    </submittedName>
</protein>